<evidence type="ECO:0000256" key="4">
    <source>
        <dbReference type="ARBA" id="ARBA00022692"/>
    </source>
</evidence>
<dbReference type="PANTHER" id="PTHR28012:SF1">
    <property type="entry name" value="NUCLEAR FUSION PROTEIN KAR5"/>
    <property type="match status" value="1"/>
</dbReference>
<keyword evidence="6 11" id="KW-0256">Endoplasmic reticulum</keyword>
<keyword evidence="7" id="KW-1133">Transmembrane helix</keyword>
<dbReference type="InterPro" id="IPR007292">
    <property type="entry name" value="Nuclear_fusion_Kar5"/>
</dbReference>
<keyword evidence="13" id="KW-1185">Reference proteome</keyword>
<reference evidence="12 13" key="1">
    <citation type="journal article" date="2011" name="J. Gen. Appl. Microbiol.">
        <title>Draft genome sequencing of the enigmatic basidiomycete Mixia osmundae.</title>
        <authorList>
            <person name="Nishida H."/>
            <person name="Nagatsuka Y."/>
            <person name="Sugiyama J."/>
        </authorList>
    </citation>
    <scope>NUCLEOTIDE SEQUENCE [LARGE SCALE GENOMIC DNA]</scope>
    <source>
        <strain evidence="13">CBS 9802 / IAM 14324 / JCM 22182 / KY 12970</strain>
    </source>
</reference>
<evidence type="ECO:0000256" key="11">
    <source>
        <dbReference type="RuleBase" id="RU368082"/>
    </source>
</evidence>
<evidence type="ECO:0000256" key="6">
    <source>
        <dbReference type="ARBA" id="ARBA00022824"/>
    </source>
</evidence>
<accession>G7DZR9</accession>
<dbReference type="eggNOG" id="ENOG502SDQF">
    <property type="taxonomic scope" value="Eukaryota"/>
</dbReference>
<evidence type="ECO:0000256" key="7">
    <source>
        <dbReference type="ARBA" id="ARBA00022989"/>
    </source>
</evidence>
<evidence type="ECO:0008006" key="14">
    <source>
        <dbReference type="Google" id="ProtNLM"/>
    </source>
</evidence>
<evidence type="ECO:0000256" key="5">
    <source>
        <dbReference type="ARBA" id="ARBA00022729"/>
    </source>
</evidence>
<name>G7DZR9_MIXOS</name>
<dbReference type="GO" id="GO:0005789">
    <property type="term" value="C:endoplasmic reticulum membrane"/>
    <property type="evidence" value="ECO:0007669"/>
    <property type="project" value="UniProtKB-SubCell"/>
</dbReference>
<dbReference type="InParanoid" id="G7DZR9"/>
<organism evidence="12 13">
    <name type="scientific">Mixia osmundae (strain CBS 9802 / IAM 14324 / JCM 22182 / KY 12970)</name>
    <dbReference type="NCBI Taxonomy" id="764103"/>
    <lineage>
        <taxon>Eukaryota</taxon>
        <taxon>Fungi</taxon>
        <taxon>Dikarya</taxon>
        <taxon>Basidiomycota</taxon>
        <taxon>Pucciniomycotina</taxon>
        <taxon>Mixiomycetes</taxon>
        <taxon>Mixiales</taxon>
        <taxon>Mixiaceae</taxon>
        <taxon>Mixia</taxon>
    </lineage>
</organism>
<evidence type="ECO:0000256" key="3">
    <source>
        <dbReference type="ARBA" id="ARBA00022459"/>
    </source>
</evidence>
<protein>
    <recommendedName>
        <fullName evidence="14">Nuclear fusion protein KAR5</fullName>
    </recommendedName>
</protein>
<dbReference type="Proteomes" id="UP000009131">
    <property type="component" value="Unassembled WGS sequence"/>
</dbReference>
<dbReference type="EMBL" id="BABT02000074">
    <property type="protein sequence ID" value="GAA96079.1"/>
    <property type="molecule type" value="Genomic_DNA"/>
</dbReference>
<evidence type="ECO:0000256" key="8">
    <source>
        <dbReference type="ARBA" id="ARBA00023136"/>
    </source>
</evidence>
<dbReference type="PANTHER" id="PTHR28012">
    <property type="entry name" value="NUCLEAR FUSION PROTEIN KAR5"/>
    <property type="match status" value="1"/>
</dbReference>
<evidence type="ECO:0000313" key="13">
    <source>
        <dbReference type="Proteomes" id="UP000009131"/>
    </source>
</evidence>
<evidence type="ECO:0000256" key="10">
    <source>
        <dbReference type="ARBA" id="ARBA00023242"/>
    </source>
</evidence>
<keyword evidence="8" id="KW-0472">Membrane</keyword>
<evidence type="ECO:0000256" key="9">
    <source>
        <dbReference type="ARBA" id="ARBA00023180"/>
    </source>
</evidence>
<comment type="function">
    <text evidence="1 11">Required for nuclear membrane fusion during karyogamy.</text>
</comment>
<keyword evidence="9" id="KW-0325">Glycoprotein</keyword>
<keyword evidence="4" id="KW-0812">Transmembrane</keyword>
<dbReference type="HOGENOM" id="CLU_622686_0_0_1"/>
<dbReference type="GO" id="GO:0031965">
    <property type="term" value="C:nuclear membrane"/>
    <property type="evidence" value="ECO:0007669"/>
    <property type="project" value="UniProtKB-SubCell"/>
</dbReference>
<dbReference type="RefSeq" id="XP_014567886.1">
    <property type="nucleotide sequence ID" value="XM_014712400.1"/>
</dbReference>
<keyword evidence="3 11" id="KW-0415">Karyogamy</keyword>
<comment type="subcellular location">
    <subcellularLocation>
        <location evidence="11">Endoplasmic reticulum membrane</location>
    </subcellularLocation>
    <subcellularLocation>
        <location evidence="11">Nucleus membrane</location>
    </subcellularLocation>
</comment>
<comment type="similarity">
    <text evidence="2 11">Belongs to the KAR5 family.</text>
</comment>
<dbReference type="OrthoDB" id="5311848at2759"/>
<gene>
    <name evidence="12" type="primary">Mo02740</name>
    <name evidence="12" type="ORF">E5Q_02740</name>
</gene>
<sequence>MRLVRLLGQASLAVAWRPSLSTAPATHGVQLVSDSNAHGPCSLDLNTCSALAIDDESARQSVAIKLTLCELRSAAFSIPRECEAHHVNIKSCIEALGRSPQQWATYSVWSRDVAHSCSTHNRWRDLEHAKSLYQTASRDLAAVAQERAEFNEQARSRFSEMQELQSGLAKAASQLFGDLQQDLSLALTHRDNAYAAGLSASLQSSDARMAHFASIAAESHRHLSDNLSLLMNRAGTEMEQVIARIAQAHLASLDALDRQGQQLELSLGGILTSVAHVGQLFDTHLQSMTKLDALAGYTLAHLQTMQETSLQLRTSTEAQVEHIARVHTLLESVSVAASTWRAPAVIDTILQVFHLAVNLPALLTALAMVCACAWLASKLPIAGACRLIFRTARFLLRCIWRKKTSQETVKPIRPKGLRQATFFAPSSGPGSPVVMRRGRV</sequence>
<keyword evidence="5 11" id="KW-0732">Signal</keyword>
<dbReference type="GO" id="GO:0048288">
    <property type="term" value="P:nuclear membrane fusion involved in karyogamy"/>
    <property type="evidence" value="ECO:0007669"/>
    <property type="project" value="UniProtKB-UniRule"/>
</dbReference>
<dbReference type="GO" id="GO:0000742">
    <property type="term" value="P:karyogamy involved in conjugation with cellular fusion"/>
    <property type="evidence" value="ECO:0007669"/>
    <property type="project" value="UniProtKB-UniRule"/>
</dbReference>
<keyword evidence="10 11" id="KW-0539">Nucleus</keyword>
<evidence type="ECO:0000256" key="1">
    <source>
        <dbReference type="ARBA" id="ARBA00003389"/>
    </source>
</evidence>
<reference evidence="12 13" key="2">
    <citation type="journal article" date="2012" name="Open Biol.">
        <title>Characteristics of nucleosomes and linker DNA regions on the genome of the basidiomycete Mixia osmundae revealed by mono- and dinucleosome mapping.</title>
        <authorList>
            <person name="Nishida H."/>
            <person name="Kondo S."/>
            <person name="Matsumoto T."/>
            <person name="Suzuki Y."/>
            <person name="Yoshikawa H."/>
            <person name="Taylor T.D."/>
            <person name="Sugiyama J."/>
        </authorList>
    </citation>
    <scope>NUCLEOTIDE SEQUENCE [LARGE SCALE GENOMIC DNA]</scope>
    <source>
        <strain evidence="13">CBS 9802 / IAM 14324 / JCM 22182 / KY 12970</strain>
    </source>
</reference>
<evidence type="ECO:0000313" key="12">
    <source>
        <dbReference type="EMBL" id="GAA96079.1"/>
    </source>
</evidence>
<dbReference type="AlphaFoldDB" id="G7DZR9"/>
<evidence type="ECO:0000256" key="2">
    <source>
        <dbReference type="ARBA" id="ARBA00010473"/>
    </source>
</evidence>
<dbReference type="Pfam" id="PF04163">
    <property type="entry name" value="Tht1"/>
    <property type="match status" value="1"/>
</dbReference>
<proteinExistence type="inferred from homology"/>
<comment type="caution">
    <text evidence="12">The sequence shown here is derived from an EMBL/GenBank/DDBJ whole genome shotgun (WGS) entry which is preliminary data.</text>
</comment>